<comment type="subcellular location">
    <subcellularLocation>
        <location evidence="1">Membrane</location>
        <topology evidence="1">Single-pass type II membrane protein</topology>
    </subcellularLocation>
</comment>
<keyword evidence="6" id="KW-0325">Glycoprotein</keyword>
<evidence type="ECO:0000256" key="5">
    <source>
        <dbReference type="ARBA" id="ARBA00023136"/>
    </source>
</evidence>
<protein>
    <submittedName>
        <fullName evidence="7">Glycosyl-transferase for dystroglycan-domain-containing protein</fullName>
    </submittedName>
</protein>
<organism evidence="7 8">
    <name type="scientific">Dunaliella salina</name>
    <name type="common">Green alga</name>
    <name type="synonym">Protococcus salinus</name>
    <dbReference type="NCBI Taxonomy" id="3046"/>
    <lineage>
        <taxon>Eukaryota</taxon>
        <taxon>Viridiplantae</taxon>
        <taxon>Chlorophyta</taxon>
        <taxon>core chlorophytes</taxon>
        <taxon>Chlorophyceae</taxon>
        <taxon>CS clade</taxon>
        <taxon>Chlamydomonadales</taxon>
        <taxon>Dunaliellaceae</taxon>
        <taxon>Dunaliella</taxon>
    </lineage>
</organism>
<comment type="caution">
    <text evidence="7">The sequence shown here is derived from an EMBL/GenBank/DDBJ whole genome shotgun (WGS) entry which is preliminary data.</text>
</comment>
<dbReference type="Pfam" id="PF13896">
    <property type="entry name" value="Glyco_transf_49"/>
    <property type="match status" value="1"/>
</dbReference>
<dbReference type="PANTHER" id="PTHR12270">
    <property type="entry name" value="GLYCOSYLTRANSFERASE-RELATED"/>
    <property type="match status" value="1"/>
</dbReference>
<sequence length="414" mass="47126">MIRKNSFPLSLPHIVDQCRCSNKSCMHKISHKMHPFHFYILVAHVLAAVGQFECLNSGNFSRTTWNGYVHESERSNVSFDTCFQSRKPQRNNLTIVTQLSSDRLEALKRQCKHYLGPIAAAILVPLVQPDREGTSELSARKLSLLNSERSTVGSIFSRFEELQFCQLSILLCYEVYDSRRASILYPVNALRNYARFLVRTSLLMYLDVDFLPSQSLSERALDSSFNSMMTAGTCHHIAYIVPAFQPSTNELTKVSTTCTKQFLKELFEAGKIKQFKNESYPVGHGSTLFNHWFTTDSVYSISWTHGFEPYVITHLDHVPWLNSGFRGFGRNKVSMLLEMHYRGFQFKVRCALFILHALSGIIMHEGGTKTNLALTVFGWVGISDVKVSSKGLGPKVSLNKQESIETNSSHWRRE</sequence>
<keyword evidence="8" id="KW-1185">Reference proteome</keyword>
<keyword evidence="5" id="KW-0472">Membrane</keyword>
<accession>A0ABQ7FUI3</accession>
<evidence type="ECO:0000313" key="7">
    <source>
        <dbReference type="EMBL" id="KAF5826066.1"/>
    </source>
</evidence>
<dbReference type="PANTHER" id="PTHR12270:SF52">
    <property type="entry name" value="GLYCOSYLTRANSFERASE-LIKE PROTEIN GNT13-RELATED"/>
    <property type="match status" value="1"/>
</dbReference>
<name>A0ABQ7FUI3_DUNSA</name>
<dbReference type="Proteomes" id="UP000815325">
    <property type="component" value="Unassembled WGS sequence"/>
</dbReference>
<keyword evidence="3" id="KW-0735">Signal-anchor</keyword>
<evidence type="ECO:0000256" key="1">
    <source>
        <dbReference type="ARBA" id="ARBA00004606"/>
    </source>
</evidence>
<keyword evidence="2" id="KW-0812">Transmembrane</keyword>
<evidence type="ECO:0000256" key="2">
    <source>
        <dbReference type="ARBA" id="ARBA00022692"/>
    </source>
</evidence>
<evidence type="ECO:0000313" key="8">
    <source>
        <dbReference type="Proteomes" id="UP000815325"/>
    </source>
</evidence>
<evidence type="ECO:0000256" key="6">
    <source>
        <dbReference type="ARBA" id="ARBA00023180"/>
    </source>
</evidence>
<evidence type="ECO:0000256" key="4">
    <source>
        <dbReference type="ARBA" id="ARBA00022989"/>
    </source>
</evidence>
<gene>
    <name evidence="7" type="ORF">DUNSADRAFT_4991</name>
</gene>
<proteinExistence type="predicted"/>
<dbReference type="EMBL" id="MU071422">
    <property type="protein sequence ID" value="KAF5826066.1"/>
    <property type="molecule type" value="Genomic_DNA"/>
</dbReference>
<keyword evidence="4" id="KW-1133">Transmembrane helix</keyword>
<dbReference type="InterPro" id="IPR051292">
    <property type="entry name" value="Xyl/GlcA_transferase"/>
</dbReference>
<reference evidence="7" key="1">
    <citation type="submission" date="2017-08" db="EMBL/GenBank/DDBJ databases">
        <authorList>
            <person name="Polle J.E."/>
            <person name="Barry K."/>
            <person name="Cushman J."/>
            <person name="Schmutz J."/>
            <person name="Tran D."/>
            <person name="Hathwaick L.T."/>
            <person name="Yim W.C."/>
            <person name="Jenkins J."/>
            <person name="Mckie-Krisberg Z.M."/>
            <person name="Prochnik S."/>
            <person name="Lindquist E."/>
            <person name="Dockter R.B."/>
            <person name="Adam C."/>
            <person name="Molina H."/>
            <person name="Bunkerborg J."/>
            <person name="Jin E."/>
            <person name="Buchheim M."/>
            <person name="Magnuson J."/>
        </authorList>
    </citation>
    <scope>NUCLEOTIDE SEQUENCE</scope>
    <source>
        <strain evidence="7">CCAP 19/18</strain>
    </source>
</reference>
<evidence type="ECO:0000256" key="3">
    <source>
        <dbReference type="ARBA" id="ARBA00022968"/>
    </source>
</evidence>